<feature type="chain" id="PRO_5035327370" evidence="2">
    <location>
        <begin position="25"/>
        <end position="179"/>
    </location>
</feature>
<dbReference type="Proteomes" id="UP000708208">
    <property type="component" value="Unassembled WGS sequence"/>
</dbReference>
<dbReference type="InterPro" id="IPR006170">
    <property type="entry name" value="PBP/GOBP"/>
</dbReference>
<dbReference type="GO" id="GO:0005549">
    <property type="term" value="F:odorant binding"/>
    <property type="evidence" value="ECO:0007669"/>
    <property type="project" value="InterPro"/>
</dbReference>
<evidence type="ECO:0000256" key="1">
    <source>
        <dbReference type="SAM" id="MobiDB-lite"/>
    </source>
</evidence>
<evidence type="ECO:0000256" key="2">
    <source>
        <dbReference type="SAM" id="SignalP"/>
    </source>
</evidence>
<accession>A0A8J2NG14</accession>
<keyword evidence="2" id="KW-0732">Signal</keyword>
<organism evidence="3 4">
    <name type="scientific">Allacma fusca</name>
    <dbReference type="NCBI Taxonomy" id="39272"/>
    <lineage>
        <taxon>Eukaryota</taxon>
        <taxon>Metazoa</taxon>
        <taxon>Ecdysozoa</taxon>
        <taxon>Arthropoda</taxon>
        <taxon>Hexapoda</taxon>
        <taxon>Collembola</taxon>
        <taxon>Symphypleona</taxon>
        <taxon>Sminthuridae</taxon>
        <taxon>Allacma</taxon>
    </lineage>
</organism>
<keyword evidence="4" id="KW-1185">Reference proteome</keyword>
<gene>
    <name evidence="3" type="ORF">AFUS01_LOCUS363</name>
</gene>
<proteinExistence type="predicted"/>
<feature type="signal peptide" evidence="2">
    <location>
        <begin position="1"/>
        <end position="24"/>
    </location>
</feature>
<dbReference type="EMBL" id="CAJVCH010001527">
    <property type="protein sequence ID" value="CAG7639394.1"/>
    <property type="molecule type" value="Genomic_DNA"/>
</dbReference>
<protein>
    <submittedName>
        <fullName evidence="3">Uncharacterized protein</fullName>
    </submittedName>
</protein>
<dbReference type="Pfam" id="PF01395">
    <property type="entry name" value="PBP_GOBP"/>
    <property type="match status" value="1"/>
</dbReference>
<feature type="region of interest" description="Disordered" evidence="1">
    <location>
        <begin position="27"/>
        <end position="57"/>
    </location>
</feature>
<feature type="compositionally biased region" description="Polar residues" evidence="1">
    <location>
        <begin position="27"/>
        <end position="43"/>
    </location>
</feature>
<evidence type="ECO:0000313" key="3">
    <source>
        <dbReference type="EMBL" id="CAG7639394.1"/>
    </source>
</evidence>
<feature type="compositionally biased region" description="Low complexity" evidence="1">
    <location>
        <begin position="44"/>
        <end position="57"/>
    </location>
</feature>
<reference evidence="3" key="1">
    <citation type="submission" date="2021-06" db="EMBL/GenBank/DDBJ databases">
        <authorList>
            <person name="Hodson N. C."/>
            <person name="Mongue J. A."/>
            <person name="Jaron S. K."/>
        </authorList>
    </citation>
    <scope>NUCLEOTIDE SEQUENCE</scope>
</reference>
<dbReference type="OrthoDB" id="8291666at2759"/>
<evidence type="ECO:0000313" key="4">
    <source>
        <dbReference type="Proteomes" id="UP000708208"/>
    </source>
</evidence>
<dbReference type="AlphaFoldDB" id="A0A8J2NG14"/>
<comment type="caution">
    <text evidence="3">The sequence shown here is derived from an EMBL/GenBank/DDBJ whole genome shotgun (WGS) entry which is preliminary data.</text>
</comment>
<sequence length="179" mass="19941">MVGTGNWVKLIGLGILITCSRSMAEEATTSNPTSSGIAEDNNQSPTTAPSAEETTTSEGVACRKVMMILAKRMMKHLNGCGKELQGKYPVKEEFQAHFQCNIRCFMQGVQMIDENFKLSNATAEAFLTQQIPEKYRELLRRMGTPCLNEFAPKLDPSDEYCVQYGEYMKCLQNSIAETC</sequence>
<name>A0A8J2NG14_9HEXA</name>